<evidence type="ECO:0000313" key="2">
    <source>
        <dbReference type="EMBL" id="VYT96902.1"/>
    </source>
</evidence>
<evidence type="ECO:0000256" key="1">
    <source>
        <dbReference type="SAM" id="SignalP"/>
    </source>
</evidence>
<dbReference type="AlphaFoldDB" id="A0A6N3B9W2"/>
<protein>
    <submittedName>
        <fullName evidence="2">Uncharacterized protein</fullName>
    </submittedName>
</protein>
<gene>
    <name evidence="2" type="ORF">SPLFYP13_00604</name>
</gene>
<name>A0A6N3B9W2_STRPA</name>
<proteinExistence type="predicted"/>
<dbReference type="EMBL" id="CACRUC010000017">
    <property type="protein sequence ID" value="VYT96902.1"/>
    <property type="molecule type" value="Genomic_DNA"/>
</dbReference>
<keyword evidence="1" id="KW-0732">Signal</keyword>
<dbReference type="RefSeq" id="WP_156671912.1">
    <property type="nucleotide sequence ID" value="NZ_CACRUC010000017.1"/>
</dbReference>
<sequence length="195" mass="21068">MKAKKSTFALIVMSLGLIFCFMLSKPVNADTYNIGNYTVTENGNVVSVTDQETSLSAYLNRDTGLLTDIDGTVSYVKENNGVDYISAFSSSNFLATSGLRPGVWNYVTTVTYNLEYVQSVQSFILGLIALIPSPASPYISAATSALGGASLINTNVTVKLSQYYDPAQPTKIKEVVVTYSNGRKVGSTSYVRDIF</sequence>
<reference evidence="2" key="1">
    <citation type="submission" date="2019-11" db="EMBL/GenBank/DDBJ databases">
        <authorList>
            <person name="Feng L."/>
        </authorList>
    </citation>
    <scope>NUCLEOTIDE SEQUENCE</scope>
    <source>
        <strain evidence="2">SparasanguinisLFYP13</strain>
    </source>
</reference>
<feature type="chain" id="PRO_5027067580" evidence="1">
    <location>
        <begin position="30"/>
        <end position="195"/>
    </location>
</feature>
<feature type="signal peptide" evidence="1">
    <location>
        <begin position="1"/>
        <end position="29"/>
    </location>
</feature>
<organism evidence="2">
    <name type="scientific">Streptococcus parasanguinis</name>
    <dbReference type="NCBI Taxonomy" id="1318"/>
    <lineage>
        <taxon>Bacteria</taxon>
        <taxon>Bacillati</taxon>
        <taxon>Bacillota</taxon>
        <taxon>Bacilli</taxon>
        <taxon>Lactobacillales</taxon>
        <taxon>Streptococcaceae</taxon>
        <taxon>Streptococcus</taxon>
    </lineage>
</organism>
<accession>A0A6N3B9W2</accession>